<protein>
    <submittedName>
        <fullName evidence="4">Bifunctional UDP-N-acetylglucosamine pyrophosphorylase / Glucosamine-1-phosphate N-acetyltransferase</fullName>
    </submittedName>
</protein>
<sequence length="258" mass="27985">MPAERLCAVIPAAGRGTRLGLDIPKIMVEIADGVTVWHVLHERLRPYVEHVHVVMSPHGEGPFRALAAEQIAAGAVSVSVQDRPTGMGGAIFGAAPHWEAHGAILVVWGDQAGLSPETVGRVVRAHEKGFTLPLVPMDDPYVEYELDDAGTLVRVRQSREGDECRPGGLSDVGVFCLSTGLSTGLSTEGLREEWTRYLGEAAVGARTGEVNFLPFLPYLSRERNWPLTVVPVTDPDEARGVNTADDLEFARRAHLRWA</sequence>
<evidence type="ECO:0000256" key="2">
    <source>
        <dbReference type="ARBA" id="ARBA00022695"/>
    </source>
</evidence>
<keyword evidence="5" id="KW-1185">Reference proteome</keyword>
<dbReference type="AlphaFoldDB" id="A0A1N7FKY0"/>
<dbReference type="Gene3D" id="3.90.550.10">
    <property type="entry name" value="Spore Coat Polysaccharide Biosynthesis Protein SpsA, Chain A"/>
    <property type="match status" value="1"/>
</dbReference>
<dbReference type="GO" id="GO:0016779">
    <property type="term" value="F:nucleotidyltransferase activity"/>
    <property type="evidence" value="ECO:0007669"/>
    <property type="project" value="UniProtKB-KW"/>
</dbReference>
<dbReference type="STRING" id="58117.SAMN05421833_122136"/>
<proteinExistence type="predicted"/>
<accession>A0A1N7FKY0</accession>
<evidence type="ECO:0000259" key="3">
    <source>
        <dbReference type="Pfam" id="PF12804"/>
    </source>
</evidence>
<dbReference type="PANTHER" id="PTHR43584:SF8">
    <property type="entry name" value="N-ACETYLMURAMATE ALPHA-1-PHOSPHATE URIDYLYLTRANSFERASE"/>
    <property type="match status" value="1"/>
</dbReference>
<dbReference type="SUPFAM" id="SSF53448">
    <property type="entry name" value="Nucleotide-diphospho-sugar transferases"/>
    <property type="match status" value="1"/>
</dbReference>
<dbReference type="Proteomes" id="UP000186096">
    <property type="component" value="Unassembled WGS sequence"/>
</dbReference>
<gene>
    <name evidence="4" type="ORF">SAMN05421833_122136</name>
</gene>
<dbReference type="RefSeq" id="WP_239105152.1">
    <property type="nucleotide sequence ID" value="NZ_FTNI01000022.1"/>
</dbReference>
<dbReference type="Pfam" id="PF12804">
    <property type="entry name" value="NTP_transf_3"/>
    <property type="match status" value="1"/>
</dbReference>
<dbReference type="EMBL" id="FTNI01000022">
    <property type="protein sequence ID" value="SIS00973.1"/>
    <property type="molecule type" value="Genomic_DNA"/>
</dbReference>
<dbReference type="PANTHER" id="PTHR43584">
    <property type="entry name" value="NUCLEOTIDYL TRANSFERASE"/>
    <property type="match status" value="1"/>
</dbReference>
<dbReference type="InterPro" id="IPR029044">
    <property type="entry name" value="Nucleotide-diphossugar_trans"/>
</dbReference>
<feature type="domain" description="MobA-like NTP transferase" evidence="3">
    <location>
        <begin position="8"/>
        <end position="128"/>
    </location>
</feature>
<dbReference type="InterPro" id="IPR025877">
    <property type="entry name" value="MobA-like_NTP_Trfase"/>
</dbReference>
<dbReference type="InterPro" id="IPR050065">
    <property type="entry name" value="GlmU-like"/>
</dbReference>
<evidence type="ECO:0000313" key="5">
    <source>
        <dbReference type="Proteomes" id="UP000186096"/>
    </source>
</evidence>
<keyword evidence="1 4" id="KW-0808">Transferase</keyword>
<evidence type="ECO:0000256" key="1">
    <source>
        <dbReference type="ARBA" id="ARBA00022679"/>
    </source>
</evidence>
<reference evidence="5" key="1">
    <citation type="submission" date="2017-01" db="EMBL/GenBank/DDBJ databases">
        <authorList>
            <person name="Varghese N."/>
            <person name="Submissions S."/>
        </authorList>
    </citation>
    <scope>NUCLEOTIDE SEQUENCE [LARGE SCALE GENOMIC DNA]</scope>
    <source>
        <strain evidence="5">ATCC 12950</strain>
    </source>
</reference>
<evidence type="ECO:0000313" key="4">
    <source>
        <dbReference type="EMBL" id="SIS00973.1"/>
    </source>
</evidence>
<name>A0A1N7FKY0_9ACTN</name>
<organism evidence="4 5">
    <name type="scientific">Microbispora rosea</name>
    <dbReference type="NCBI Taxonomy" id="58117"/>
    <lineage>
        <taxon>Bacteria</taxon>
        <taxon>Bacillati</taxon>
        <taxon>Actinomycetota</taxon>
        <taxon>Actinomycetes</taxon>
        <taxon>Streptosporangiales</taxon>
        <taxon>Streptosporangiaceae</taxon>
        <taxon>Microbispora</taxon>
    </lineage>
</organism>
<keyword evidence="2" id="KW-0548">Nucleotidyltransferase</keyword>